<organism evidence="2 3">
    <name type="scientific">Citricoccus parietis</name>
    <dbReference type="NCBI Taxonomy" id="592307"/>
    <lineage>
        <taxon>Bacteria</taxon>
        <taxon>Bacillati</taxon>
        <taxon>Actinomycetota</taxon>
        <taxon>Actinomycetes</taxon>
        <taxon>Micrococcales</taxon>
        <taxon>Micrococcaceae</taxon>
        <taxon>Citricoccus</taxon>
    </lineage>
</organism>
<gene>
    <name evidence="2" type="ORF">ACFFIO_08620</name>
</gene>
<evidence type="ECO:0000259" key="1">
    <source>
        <dbReference type="Pfam" id="PF02371"/>
    </source>
</evidence>
<comment type="caution">
    <text evidence="2">The sequence shown here is derived from an EMBL/GenBank/DDBJ whole genome shotgun (WGS) entry which is preliminary data.</text>
</comment>
<keyword evidence="3" id="KW-1185">Reference proteome</keyword>
<dbReference type="PANTHER" id="PTHR33055">
    <property type="entry name" value="TRANSPOSASE FOR INSERTION SEQUENCE ELEMENT IS1111A"/>
    <property type="match status" value="1"/>
</dbReference>
<reference evidence="2 3" key="1">
    <citation type="submission" date="2024-09" db="EMBL/GenBank/DDBJ databases">
        <authorList>
            <person name="Sun Q."/>
            <person name="Mori K."/>
        </authorList>
    </citation>
    <scope>NUCLEOTIDE SEQUENCE [LARGE SCALE GENOMIC DNA]</scope>
    <source>
        <strain evidence="2 3">CCM 7609</strain>
    </source>
</reference>
<feature type="domain" description="Transposase IS116/IS110/IS902 C-terminal" evidence="1">
    <location>
        <begin position="8"/>
        <end position="89"/>
    </location>
</feature>
<accession>A0ABV6F4X1</accession>
<dbReference type="InterPro" id="IPR047650">
    <property type="entry name" value="Transpos_IS110"/>
</dbReference>
<dbReference type="EMBL" id="JBHLWH010000024">
    <property type="protein sequence ID" value="MFC0248565.1"/>
    <property type="molecule type" value="Genomic_DNA"/>
</dbReference>
<evidence type="ECO:0000313" key="2">
    <source>
        <dbReference type="EMBL" id="MFC0248565.1"/>
    </source>
</evidence>
<sequence>MSRANPQLLQTTGVGIVNASQLLMIAGDNPDRLHSEASFAMLCGACPVPASSGQVTRYRLNRGGDRQANSALHRIAVARLHTDPRTRAYAARRREQGKGTKEILHCLKRAIPTCQAGAVPR</sequence>
<dbReference type="PANTHER" id="PTHR33055:SF16">
    <property type="entry name" value="TRANSPOSASE FOR INSERTION SEQUENCE ELEMENT IS1547"/>
    <property type="match status" value="1"/>
</dbReference>
<dbReference type="RefSeq" id="WP_378041203.1">
    <property type="nucleotide sequence ID" value="NZ_JBHLWH010000024.1"/>
</dbReference>
<dbReference type="Pfam" id="PF02371">
    <property type="entry name" value="Transposase_20"/>
    <property type="match status" value="1"/>
</dbReference>
<name>A0ABV6F4X1_9MICC</name>
<evidence type="ECO:0000313" key="3">
    <source>
        <dbReference type="Proteomes" id="UP001589766"/>
    </source>
</evidence>
<dbReference type="InterPro" id="IPR003346">
    <property type="entry name" value="Transposase_20"/>
</dbReference>
<protein>
    <submittedName>
        <fullName evidence="2">IS110 family transposase</fullName>
    </submittedName>
</protein>
<proteinExistence type="predicted"/>
<dbReference type="Proteomes" id="UP001589766">
    <property type="component" value="Unassembled WGS sequence"/>
</dbReference>